<accession>A9VCM1</accession>
<evidence type="ECO:0000259" key="3">
    <source>
        <dbReference type="Pfam" id="PF01168"/>
    </source>
</evidence>
<dbReference type="PANTHER" id="PTHR10146">
    <property type="entry name" value="PROLINE SYNTHETASE CO-TRANSCRIBED BACTERIAL HOMOLOG PROTEIN"/>
    <property type="match status" value="1"/>
</dbReference>
<organism evidence="4 5">
    <name type="scientific">Monosiga brevicollis</name>
    <name type="common">Choanoflagellate</name>
    <dbReference type="NCBI Taxonomy" id="81824"/>
    <lineage>
        <taxon>Eukaryota</taxon>
        <taxon>Choanoflagellata</taxon>
        <taxon>Craspedida</taxon>
        <taxon>Salpingoecidae</taxon>
        <taxon>Monosiga</taxon>
    </lineage>
</organism>
<dbReference type="RefSeq" id="XP_001750495.1">
    <property type="nucleotide sequence ID" value="XM_001750443.1"/>
</dbReference>
<dbReference type="Pfam" id="PF01168">
    <property type="entry name" value="Ala_racemase_N"/>
    <property type="match status" value="1"/>
</dbReference>
<gene>
    <name evidence="4" type="ORF">MONBRDRAFT_34574</name>
</gene>
<name>A9VCM1_MONBE</name>
<dbReference type="GO" id="GO:0030170">
    <property type="term" value="F:pyridoxal phosphate binding"/>
    <property type="evidence" value="ECO:0000318"/>
    <property type="project" value="GO_Central"/>
</dbReference>
<dbReference type="eggNOG" id="KOG3157">
    <property type="taxonomic scope" value="Eukaryota"/>
</dbReference>
<comment type="similarity">
    <text evidence="2">Belongs to the pyridoxal phosphate-binding protein YggS/PROSC family.</text>
</comment>
<dbReference type="Gene3D" id="3.20.20.10">
    <property type="entry name" value="Alanine racemase"/>
    <property type="match status" value="1"/>
</dbReference>
<proteinExistence type="inferred from homology"/>
<dbReference type="InterPro" id="IPR001608">
    <property type="entry name" value="Ala_racemase_N"/>
</dbReference>
<dbReference type="OMA" id="PLEWHMI"/>
<dbReference type="EMBL" id="CH991582">
    <property type="protein sequence ID" value="EDQ84709.1"/>
    <property type="molecule type" value="Genomic_DNA"/>
</dbReference>
<evidence type="ECO:0000256" key="2">
    <source>
        <dbReference type="RuleBase" id="RU004514"/>
    </source>
</evidence>
<sequence>MLAEEAESCARLAVTLDVGTIDTIRLTMRLLVPVDNGGCPEDIEWHFIGHLQRNKVKQLAAVQGLAMVETVSSQKLADALNKTFAEQERTVSVLIQVNTSREENKHGVLEDEVVAVAKHITASCPALRLCGLMTIGNLEQSLAPEETNPDFETLVRCRAAVASELGRDAEELELSMGMSSDYETAIRQGSTNVRVGSTIFGARHYAPK</sequence>
<keyword evidence="5" id="KW-1185">Reference proteome</keyword>
<dbReference type="AlphaFoldDB" id="A9VCM1"/>
<dbReference type="GO" id="GO:0042816">
    <property type="term" value="P:vitamin B6 metabolic process"/>
    <property type="evidence" value="ECO:0000318"/>
    <property type="project" value="GO_Central"/>
</dbReference>
<evidence type="ECO:0000256" key="1">
    <source>
        <dbReference type="ARBA" id="ARBA00022898"/>
    </source>
</evidence>
<dbReference type="KEGG" id="mbr:MONBRDRAFT_34574"/>
<dbReference type="FunFam" id="3.20.20.10:FF:000018">
    <property type="entry name" value="Pyridoxal phosphate homeostasis protein"/>
    <property type="match status" value="1"/>
</dbReference>
<dbReference type="InParanoid" id="A9VCM1"/>
<keyword evidence="1" id="KW-0663">Pyridoxal phosphate</keyword>
<evidence type="ECO:0000313" key="4">
    <source>
        <dbReference type="EMBL" id="EDQ84709.1"/>
    </source>
</evidence>
<reference evidence="4 5" key="1">
    <citation type="journal article" date="2008" name="Nature">
        <title>The genome of the choanoflagellate Monosiga brevicollis and the origin of metazoans.</title>
        <authorList>
            <consortium name="JGI Sequencing"/>
            <person name="King N."/>
            <person name="Westbrook M.J."/>
            <person name="Young S.L."/>
            <person name="Kuo A."/>
            <person name="Abedin M."/>
            <person name="Chapman J."/>
            <person name="Fairclough S."/>
            <person name="Hellsten U."/>
            <person name="Isogai Y."/>
            <person name="Letunic I."/>
            <person name="Marr M."/>
            <person name="Pincus D."/>
            <person name="Putnam N."/>
            <person name="Rokas A."/>
            <person name="Wright K.J."/>
            <person name="Zuzow R."/>
            <person name="Dirks W."/>
            <person name="Good M."/>
            <person name="Goodstein D."/>
            <person name="Lemons D."/>
            <person name="Li W."/>
            <person name="Lyons J.B."/>
            <person name="Morris A."/>
            <person name="Nichols S."/>
            <person name="Richter D.J."/>
            <person name="Salamov A."/>
            <person name="Bork P."/>
            <person name="Lim W.A."/>
            <person name="Manning G."/>
            <person name="Miller W.T."/>
            <person name="McGinnis W."/>
            <person name="Shapiro H."/>
            <person name="Tjian R."/>
            <person name="Grigoriev I.V."/>
            <person name="Rokhsar D."/>
        </authorList>
    </citation>
    <scope>NUCLEOTIDE SEQUENCE [LARGE SCALE GENOMIC DNA]</scope>
    <source>
        <strain evidence="5">MX1 / ATCC 50154</strain>
    </source>
</reference>
<evidence type="ECO:0000313" key="5">
    <source>
        <dbReference type="Proteomes" id="UP000001357"/>
    </source>
</evidence>
<protein>
    <recommendedName>
        <fullName evidence="3">Alanine racemase N-terminal domain-containing protein</fullName>
    </recommendedName>
</protein>
<dbReference type="FunCoup" id="A9VCM1">
    <property type="interactions" value="1136"/>
</dbReference>
<dbReference type="PROSITE" id="PS01211">
    <property type="entry name" value="UPF0001"/>
    <property type="match status" value="1"/>
</dbReference>
<feature type="domain" description="Alanine racemase N-terminal" evidence="3">
    <location>
        <begin position="56"/>
        <end position="203"/>
    </location>
</feature>
<dbReference type="SUPFAM" id="SSF51419">
    <property type="entry name" value="PLP-binding barrel"/>
    <property type="match status" value="1"/>
</dbReference>
<dbReference type="Proteomes" id="UP000001357">
    <property type="component" value="Unassembled WGS sequence"/>
</dbReference>
<dbReference type="PIRSF" id="PIRSF004848">
    <property type="entry name" value="YBL036c_PLPDEIII"/>
    <property type="match status" value="1"/>
</dbReference>
<dbReference type="PANTHER" id="PTHR10146:SF14">
    <property type="entry name" value="PYRIDOXAL PHOSPHATE HOMEOSTASIS PROTEIN"/>
    <property type="match status" value="1"/>
</dbReference>
<dbReference type="GeneID" id="5895716"/>
<dbReference type="InterPro" id="IPR029066">
    <property type="entry name" value="PLP-binding_barrel"/>
</dbReference>
<dbReference type="GO" id="GO:0005737">
    <property type="term" value="C:cytoplasm"/>
    <property type="evidence" value="ECO:0000318"/>
    <property type="project" value="GO_Central"/>
</dbReference>
<dbReference type="NCBIfam" id="TIGR00044">
    <property type="entry name" value="YggS family pyridoxal phosphate-dependent enzyme"/>
    <property type="match status" value="1"/>
</dbReference>
<dbReference type="InterPro" id="IPR011078">
    <property type="entry name" value="PyrdxlP_homeostasis"/>
</dbReference>
<dbReference type="STRING" id="81824.A9VCM1"/>